<keyword evidence="7 9" id="KW-0627">Porphyrin biosynthesis</keyword>
<comment type="catalytic activity">
    <reaction evidence="9 10">
        <text>heme b + 2 H(+) = protoporphyrin IX + Fe(2+)</text>
        <dbReference type="Rhea" id="RHEA:22584"/>
        <dbReference type="ChEBI" id="CHEBI:15378"/>
        <dbReference type="ChEBI" id="CHEBI:29033"/>
        <dbReference type="ChEBI" id="CHEBI:57306"/>
        <dbReference type="ChEBI" id="CHEBI:60344"/>
        <dbReference type="EC" id="4.98.1.1"/>
    </reaction>
</comment>
<evidence type="ECO:0000256" key="10">
    <source>
        <dbReference type="RuleBase" id="RU000607"/>
    </source>
</evidence>
<dbReference type="NCBIfam" id="TIGR00109">
    <property type="entry name" value="hemH"/>
    <property type="match status" value="1"/>
</dbReference>
<evidence type="ECO:0000313" key="11">
    <source>
        <dbReference type="EMBL" id="PUE05195.1"/>
    </source>
</evidence>
<dbReference type="Gene3D" id="3.40.50.1400">
    <property type="match status" value="2"/>
</dbReference>
<gene>
    <name evidence="9" type="primary">hemH</name>
    <name evidence="11" type="ORF">C3L24_01745</name>
</gene>
<evidence type="ECO:0000256" key="6">
    <source>
        <dbReference type="ARBA" id="ARBA00023239"/>
    </source>
</evidence>
<dbReference type="EC" id="4.98.1.1" evidence="9 10"/>
<keyword evidence="5 9" id="KW-0350">Heme biosynthesis</keyword>
<dbReference type="EMBL" id="PQCO01000093">
    <property type="protein sequence ID" value="PUE05195.1"/>
    <property type="molecule type" value="Genomic_DNA"/>
</dbReference>
<dbReference type="CDD" id="cd03411">
    <property type="entry name" value="Ferrochelatase_N"/>
    <property type="match status" value="1"/>
</dbReference>
<evidence type="ECO:0000256" key="5">
    <source>
        <dbReference type="ARBA" id="ARBA00023133"/>
    </source>
</evidence>
<evidence type="ECO:0000256" key="4">
    <source>
        <dbReference type="ARBA" id="ARBA00023004"/>
    </source>
</evidence>
<evidence type="ECO:0000256" key="1">
    <source>
        <dbReference type="ARBA" id="ARBA00007718"/>
    </source>
</evidence>
<dbReference type="HAMAP" id="MF_00323">
    <property type="entry name" value="Ferrochelatase"/>
    <property type="match status" value="1"/>
</dbReference>
<dbReference type="SUPFAM" id="SSF53800">
    <property type="entry name" value="Chelatase"/>
    <property type="match status" value="1"/>
</dbReference>
<dbReference type="PANTHER" id="PTHR11108:SF1">
    <property type="entry name" value="FERROCHELATASE, MITOCHONDRIAL"/>
    <property type="match status" value="1"/>
</dbReference>
<dbReference type="GO" id="GO:0004325">
    <property type="term" value="F:ferrochelatase activity"/>
    <property type="evidence" value="ECO:0007669"/>
    <property type="project" value="UniProtKB-UniRule"/>
</dbReference>
<reference evidence="11 12" key="1">
    <citation type="submission" date="2018-01" db="EMBL/GenBank/DDBJ databases">
        <title>Novel co-symbiosis in the lucinid bivalve Phacoides pectinatus.</title>
        <authorList>
            <person name="Lim S.J."/>
            <person name="Davis B.G."/>
            <person name="Gill D.E."/>
            <person name="Engel A.S."/>
            <person name="Anderson L.C."/>
            <person name="Campbell B.J."/>
        </authorList>
    </citation>
    <scope>NUCLEOTIDE SEQUENCE [LARGE SCALE GENOMIC DNA]</scope>
    <source>
        <strain evidence="11">N3_P5</strain>
    </source>
</reference>
<dbReference type="InterPro" id="IPR019772">
    <property type="entry name" value="Ferrochelatase_AS"/>
</dbReference>
<comment type="function">
    <text evidence="9 10">Catalyzes the ferrous insertion into protoporphyrin IX.</text>
</comment>
<dbReference type="InterPro" id="IPR033659">
    <property type="entry name" value="Ferrochelatase_N"/>
</dbReference>
<keyword evidence="6 9" id="KW-0456">Lyase</keyword>
<dbReference type="FunFam" id="3.40.50.1400:FF:000002">
    <property type="entry name" value="Ferrochelatase"/>
    <property type="match status" value="1"/>
</dbReference>
<evidence type="ECO:0000256" key="8">
    <source>
        <dbReference type="ARBA" id="ARBA00024536"/>
    </source>
</evidence>
<evidence type="ECO:0000256" key="3">
    <source>
        <dbReference type="ARBA" id="ARBA00022723"/>
    </source>
</evidence>
<keyword evidence="4 9" id="KW-0408">Iron</keyword>
<comment type="similarity">
    <text evidence="1 9 10">Belongs to the ferrochelatase family.</text>
</comment>
<dbReference type="UniPathway" id="UPA00252">
    <property type="reaction ID" value="UER00325"/>
</dbReference>
<protein>
    <recommendedName>
        <fullName evidence="9 10">Ferrochelatase</fullName>
        <ecNumber evidence="9 10">4.98.1.1</ecNumber>
    </recommendedName>
    <alternativeName>
        <fullName evidence="9">Heme synthase</fullName>
    </alternativeName>
    <alternativeName>
        <fullName evidence="9">Protoheme ferro-lyase</fullName>
    </alternativeName>
</protein>
<dbReference type="Pfam" id="PF00762">
    <property type="entry name" value="Ferrochelatase"/>
    <property type="match status" value="1"/>
</dbReference>
<comment type="catalytic activity">
    <reaction evidence="8">
        <text>Fe-coproporphyrin III + 2 H(+) = coproporphyrin III + Fe(2+)</text>
        <dbReference type="Rhea" id="RHEA:49572"/>
        <dbReference type="ChEBI" id="CHEBI:15378"/>
        <dbReference type="ChEBI" id="CHEBI:29033"/>
        <dbReference type="ChEBI" id="CHEBI:68438"/>
        <dbReference type="ChEBI" id="CHEBI:131725"/>
        <dbReference type="EC" id="4.99.1.9"/>
    </reaction>
    <physiologicalReaction direction="right-to-left" evidence="8">
        <dbReference type="Rhea" id="RHEA:49574"/>
    </physiologicalReaction>
</comment>
<evidence type="ECO:0000313" key="12">
    <source>
        <dbReference type="Proteomes" id="UP000250928"/>
    </source>
</evidence>
<evidence type="ECO:0000256" key="7">
    <source>
        <dbReference type="ARBA" id="ARBA00023244"/>
    </source>
</evidence>
<proteinExistence type="inferred from homology"/>
<dbReference type="CDD" id="cd00419">
    <property type="entry name" value="Ferrochelatase_C"/>
    <property type="match status" value="1"/>
</dbReference>
<dbReference type="GO" id="GO:0005737">
    <property type="term" value="C:cytoplasm"/>
    <property type="evidence" value="ECO:0007669"/>
    <property type="project" value="UniProtKB-SubCell"/>
</dbReference>
<dbReference type="Proteomes" id="UP000250928">
    <property type="component" value="Unassembled WGS sequence"/>
</dbReference>
<comment type="pathway">
    <text evidence="9 10">Porphyrin-containing compound metabolism; protoheme biosynthesis; protoheme from protoporphyrin-IX: step 1/1.</text>
</comment>
<dbReference type="PANTHER" id="PTHR11108">
    <property type="entry name" value="FERROCHELATASE"/>
    <property type="match status" value="1"/>
</dbReference>
<dbReference type="GO" id="GO:0046872">
    <property type="term" value="F:metal ion binding"/>
    <property type="evidence" value="ECO:0007669"/>
    <property type="project" value="UniProtKB-KW"/>
</dbReference>
<dbReference type="AlphaFoldDB" id="A0A6N4E6W5"/>
<dbReference type="PROSITE" id="PS00534">
    <property type="entry name" value="FERROCHELATASE"/>
    <property type="match status" value="1"/>
</dbReference>
<name>A0A6N4E6W5_9GAMM</name>
<feature type="binding site" evidence="9">
    <location>
        <position position="290"/>
    </location>
    <ligand>
        <name>Fe(2+)</name>
        <dbReference type="ChEBI" id="CHEBI:29033"/>
    </ligand>
</feature>
<accession>A0A6N4E6W5</accession>
<sequence>MRYQGPAPQAEQQERIGVLLINLGTPDAAETGAVRRYLKEFLSDPRVVEAPRLLWWLILNGIILRTRPARSAEAYRAVWTDSGSPLLDISSRVARDLQERLRGAADKPLAVVLAMRYGNPSIADGLETLRRANARRILVLPLYPQYSATTTASTFDSISEVLRGWRWIPELRFINHYHDAPGYIEALAGSVERFQRHHGRPDRLLISFHGIPQEYADAGDPYPEECLLSARLLAERLGLTPEQWQASFQSRLGNKPWLRPYTDETLRRWGGEGIGRVQVVCPGFPVDCLETIEEIGQENRDYFLGAGGGDYRYIPALNDHPEHIGFLDALIRNHLWR</sequence>
<evidence type="ECO:0000256" key="2">
    <source>
        <dbReference type="ARBA" id="ARBA00022490"/>
    </source>
</evidence>
<dbReference type="InterPro" id="IPR033644">
    <property type="entry name" value="Ferrochelatase_C"/>
</dbReference>
<dbReference type="InterPro" id="IPR001015">
    <property type="entry name" value="Ferrochelatase"/>
</dbReference>
<comment type="subcellular location">
    <subcellularLocation>
        <location evidence="9 10">Cytoplasm</location>
    </subcellularLocation>
</comment>
<keyword evidence="2 9" id="KW-0963">Cytoplasm</keyword>
<keyword evidence="3 9" id="KW-0479">Metal-binding</keyword>
<dbReference type="GO" id="GO:0006783">
    <property type="term" value="P:heme biosynthetic process"/>
    <property type="evidence" value="ECO:0007669"/>
    <property type="project" value="UniProtKB-UniRule"/>
</dbReference>
<organism evidence="11 12">
    <name type="scientific">Candidatus Sedimenticola endophacoides</name>
    <dbReference type="NCBI Taxonomy" id="2548426"/>
    <lineage>
        <taxon>Bacteria</taxon>
        <taxon>Pseudomonadati</taxon>
        <taxon>Pseudomonadota</taxon>
        <taxon>Gammaproteobacteria</taxon>
        <taxon>Chromatiales</taxon>
        <taxon>Sedimenticolaceae</taxon>
        <taxon>Sedimenticola</taxon>
    </lineage>
</organism>
<feature type="binding site" evidence="9">
    <location>
        <position position="209"/>
    </location>
    <ligand>
        <name>Fe(2+)</name>
        <dbReference type="ChEBI" id="CHEBI:29033"/>
    </ligand>
</feature>
<comment type="caution">
    <text evidence="11">The sequence shown here is derived from an EMBL/GenBank/DDBJ whole genome shotgun (WGS) entry which is preliminary data.</text>
</comment>
<evidence type="ECO:0000256" key="9">
    <source>
        <dbReference type="HAMAP-Rule" id="MF_00323"/>
    </source>
</evidence>